<protein>
    <recommendedName>
        <fullName evidence="1">Core domain-containing protein</fullName>
    </recommendedName>
</protein>
<feature type="domain" description="Core" evidence="1">
    <location>
        <begin position="6"/>
        <end position="90"/>
    </location>
</feature>
<dbReference type="Pfam" id="PF01521">
    <property type="entry name" value="Fe-S_biosyn"/>
    <property type="match status" value="1"/>
</dbReference>
<dbReference type="Gene3D" id="2.60.300.12">
    <property type="entry name" value="HesB-like domain"/>
    <property type="match status" value="1"/>
</dbReference>
<dbReference type="OrthoDB" id="2187371at2"/>
<dbReference type="AlphaFoldDB" id="C2END8"/>
<proteinExistence type="predicted"/>
<comment type="caution">
    <text evidence="2">The sequence shown here is derived from an EMBL/GenBank/DDBJ whole genome shotgun (WGS) entry which is preliminary data.</text>
</comment>
<dbReference type="PATRIC" id="fig|525365.8.peg.146"/>
<dbReference type="HOGENOM" id="CLU_2046720_0_0_9"/>
<evidence type="ECO:0000259" key="1">
    <source>
        <dbReference type="Pfam" id="PF01521"/>
    </source>
</evidence>
<dbReference type="InterPro" id="IPR000361">
    <property type="entry name" value="ATAP_core_dom"/>
</dbReference>
<dbReference type="EMBL" id="ACGU01000055">
    <property type="protein sequence ID" value="EEJ71942.1"/>
    <property type="molecule type" value="Genomic_DNA"/>
</dbReference>
<reference evidence="2 3" key="1">
    <citation type="submission" date="2009-01" db="EMBL/GenBank/DDBJ databases">
        <authorList>
            <person name="Qin X."/>
            <person name="Bachman B."/>
            <person name="Battles P."/>
            <person name="Bell A."/>
            <person name="Bess C."/>
            <person name="Bickham C."/>
            <person name="Chaboub L."/>
            <person name="Chen D."/>
            <person name="Coyle M."/>
            <person name="Deiros D.R."/>
            <person name="Dinh H."/>
            <person name="Forbes L."/>
            <person name="Fowler G."/>
            <person name="Francisco L."/>
            <person name="Fu Q."/>
            <person name="Gubbala S."/>
            <person name="Hale W."/>
            <person name="Han Y."/>
            <person name="Hemphill L."/>
            <person name="Highlander S.K."/>
            <person name="Hirani K."/>
            <person name="Hogues M."/>
            <person name="Jackson L."/>
            <person name="Jakkamsetti A."/>
            <person name="Javaid M."/>
            <person name="Jiang H."/>
            <person name="Korchina V."/>
            <person name="Kovar C."/>
            <person name="Lara F."/>
            <person name="Lee S."/>
            <person name="Mata R."/>
            <person name="Mathew T."/>
            <person name="Moen C."/>
            <person name="Morales K."/>
            <person name="Munidasa M."/>
            <person name="Nazareth L."/>
            <person name="Ngo R."/>
            <person name="Nguyen L."/>
            <person name="Okwuonu G."/>
            <person name="Ongeri F."/>
            <person name="Patil S."/>
            <person name="Petrosino J."/>
            <person name="Pham C."/>
            <person name="Pham P."/>
            <person name="Pu L.-L."/>
            <person name="Puazo M."/>
            <person name="Raj R."/>
            <person name="Reid J."/>
            <person name="Rouhana J."/>
            <person name="Saada N."/>
            <person name="Shang Y."/>
            <person name="Simmons D."/>
            <person name="Thornton R."/>
            <person name="Warren J."/>
            <person name="Weissenberger G."/>
            <person name="Zhang J."/>
            <person name="Zhang L."/>
            <person name="Zhou C."/>
            <person name="Zhu D."/>
            <person name="Muzny D."/>
            <person name="Worley K."/>
            <person name="Gibbs R."/>
        </authorList>
    </citation>
    <scope>NUCLEOTIDE SEQUENCE [LARGE SCALE GENOMIC DNA]</scope>
    <source>
        <strain evidence="2 3">DSM 16047</strain>
    </source>
</reference>
<dbReference type="STRING" id="525365.HMPREF0548_1184"/>
<organism evidence="2 3">
    <name type="scientific">Lactobacillus ultunensis DSM 16047</name>
    <dbReference type="NCBI Taxonomy" id="525365"/>
    <lineage>
        <taxon>Bacteria</taxon>
        <taxon>Bacillati</taxon>
        <taxon>Bacillota</taxon>
        <taxon>Bacilli</taxon>
        <taxon>Lactobacillales</taxon>
        <taxon>Lactobacillaceae</taxon>
        <taxon>Lactobacillus</taxon>
    </lineage>
</organism>
<gene>
    <name evidence="2" type="ORF">HMPREF0548_1184</name>
</gene>
<dbReference type="RefSeq" id="WP_007125712.1">
    <property type="nucleotide sequence ID" value="NZ_AZFO01000010.1"/>
</dbReference>
<dbReference type="Proteomes" id="UP000005583">
    <property type="component" value="Unassembled WGS sequence"/>
</dbReference>
<accession>C2END8</accession>
<dbReference type="SUPFAM" id="SSF89360">
    <property type="entry name" value="HesB-like domain"/>
    <property type="match status" value="1"/>
</dbReference>
<dbReference type="InterPro" id="IPR035903">
    <property type="entry name" value="HesB-like_dom_sf"/>
</dbReference>
<sequence length="120" mass="13765">MKTKNLIIEEDAAKLLEKKIKKDQLLLLNLNDGANIYSDMGSCGGEIAYQLVIIDHFDPNYDIKLENDYHIPVYISERESGMLGAGLKLKEKMVFYLWLVMKAWLIVHSPLTIKQIKAIK</sequence>
<name>C2END8_9LACO</name>
<keyword evidence="3" id="KW-1185">Reference proteome</keyword>
<evidence type="ECO:0000313" key="3">
    <source>
        <dbReference type="Proteomes" id="UP000005583"/>
    </source>
</evidence>
<evidence type="ECO:0000313" key="2">
    <source>
        <dbReference type="EMBL" id="EEJ71942.1"/>
    </source>
</evidence>